<sequence length="481" mass="53148">MAISDGSDRENGENSIAPALQTEGAAVEVMDTIMVRPKKPTSRHLMYMSGVDQILAAAWPNRTILFYRGQIDSTAVVKRLEHAIASVLVSYYPMAGRLARDENGRLVVDCNDEGVQLIHARCDLSITDLQGKGFAIQPHFRQLVPMDHLQSSDSSDDPLACFQVTAFKDGITLGVAVAHSVADGAATWSFIKAVSQTSRGQPLSIYPLHARYLLKPSVFMPHTVFLSPDAKEEMKAAKGAPYNGCEEPIRVSNANLEVLQQRVIHFSREMLDILKKECLNTISNAKPGDFVSSFQALGAYLWKRLVMAQNLDEETGVDFRVAMDVRNRMIPPLTPGFFGNAVVGVPTPSTAGELVTESLGNTCVRIRRSINQVDDDYIKRALIDRENKDLRKIALSKVQVVTLRNGTGFHVYEAGDFGWGQPEAVRPPVEYREGEITLYPGKEAKSIDVIVALSEATCKNFFSENIYPNDPIQNFPLHLPE</sequence>
<dbReference type="PANTHER" id="PTHR31896:SF64">
    <property type="entry name" value="TRICHOTHECENE 3-O-ACETYLTRANSFERASE"/>
    <property type="match status" value="1"/>
</dbReference>
<dbReference type="Pfam" id="PF02458">
    <property type="entry name" value="Transferase"/>
    <property type="match status" value="1"/>
</dbReference>
<protein>
    <submittedName>
        <fullName evidence="2">Uncharacterized protein</fullName>
    </submittedName>
</protein>
<accession>A0A8T2UTA3</accession>
<gene>
    <name evidence="2" type="ORF">KP509_05G057100</name>
</gene>
<reference evidence="2" key="1">
    <citation type="submission" date="2021-08" db="EMBL/GenBank/DDBJ databases">
        <title>WGS assembly of Ceratopteris richardii.</title>
        <authorList>
            <person name="Marchant D.B."/>
            <person name="Chen G."/>
            <person name="Jenkins J."/>
            <person name="Shu S."/>
            <person name="Leebens-Mack J."/>
            <person name="Grimwood J."/>
            <person name="Schmutz J."/>
            <person name="Soltis P."/>
            <person name="Soltis D."/>
            <person name="Chen Z.-H."/>
        </authorList>
    </citation>
    <scope>NUCLEOTIDE SEQUENCE</scope>
    <source>
        <strain evidence="2">Whitten #5841</strain>
        <tissue evidence="2">Leaf</tissue>
    </source>
</reference>
<comment type="caution">
    <text evidence="2">The sequence shown here is derived from an EMBL/GenBank/DDBJ whole genome shotgun (WGS) entry which is preliminary data.</text>
</comment>
<evidence type="ECO:0000256" key="1">
    <source>
        <dbReference type="ARBA" id="ARBA00022679"/>
    </source>
</evidence>
<dbReference type="EMBL" id="CM035410">
    <property type="protein sequence ID" value="KAH7437116.1"/>
    <property type="molecule type" value="Genomic_DNA"/>
</dbReference>
<dbReference type="InterPro" id="IPR023213">
    <property type="entry name" value="CAT-like_dom_sf"/>
</dbReference>
<organism evidence="2 3">
    <name type="scientific">Ceratopteris richardii</name>
    <name type="common">Triangle waterfern</name>
    <dbReference type="NCBI Taxonomy" id="49495"/>
    <lineage>
        <taxon>Eukaryota</taxon>
        <taxon>Viridiplantae</taxon>
        <taxon>Streptophyta</taxon>
        <taxon>Embryophyta</taxon>
        <taxon>Tracheophyta</taxon>
        <taxon>Polypodiopsida</taxon>
        <taxon>Polypodiidae</taxon>
        <taxon>Polypodiales</taxon>
        <taxon>Pteridineae</taxon>
        <taxon>Pteridaceae</taxon>
        <taxon>Parkerioideae</taxon>
        <taxon>Ceratopteris</taxon>
    </lineage>
</organism>
<dbReference type="OMA" id="QFFNTWA"/>
<dbReference type="PANTHER" id="PTHR31896">
    <property type="entry name" value="FAMILY REGULATORY PROTEIN, PUTATIVE (AFU_ORTHOLOGUE AFUA_3G14730)-RELATED"/>
    <property type="match status" value="1"/>
</dbReference>
<keyword evidence="3" id="KW-1185">Reference proteome</keyword>
<evidence type="ECO:0000313" key="2">
    <source>
        <dbReference type="EMBL" id="KAH7437116.1"/>
    </source>
</evidence>
<name>A0A8T2UTA3_CERRI</name>
<keyword evidence="1" id="KW-0808">Transferase</keyword>
<dbReference type="AlphaFoldDB" id="A0A8T2UTA3"/>
<dbReference type="OrthoDB" id="1862401at2759"/>
<dbReference type="InterPro" id="IPR051283">
    <property type="entry name" value="Sec_Metabolite_Acyltrans"/>
</dbReference>
<proteinExistence type="predicted"/>
<dbReference type="GO" id="GO:0016740">
    <property type="term" value="F:transferase activity"/>
    <property type="evidence" value="ECO:0007669"/>
    <property type="project" value="UniProtKB-KW"/>
</dbReference>
<dbReference type="Gene3D" id="3.30.559.10">
    <property type="entry name" value="Chloramphenicol acetyltransferase-like domain"/>
    <property type="match status" value="2"/>
</dbReference>
<dbReference type="Proteomes" id="UP000825935">
    <property type="component" value="Chromosome 5"/>
</dbReference>
<evidence type="ECO:0000313" key="3">
    <source>
        <dbReference type="Proteomes" id="UP000825935"/>
    </source>
</evidence>